<organism evidence="2 3">
    <name type="scientific">Peribacillus cavernae</name>
    <dbReference type="NCBI Taxonomy" id="1674310"/>
    <lineage>
        <taxon>Bacteria</taxon>
        <taxon>Bacillati</taxon>
        <taxon>Bacillota</taxon>
        <taxon>Bacilli</taxon>
        <taxon>Bacillales</taxon>
        <taxon>Bacillaceae</taxon>
        <taxon>Peribacillus</taxon>
    </lineage>
</organism>
<name>A0A3S0VE09_9BACI</name>
<dbReference type="OrthoDB" id="2913105at2"/>
<dbReference type="NCBIfam" id="NF033524">
    <property type="entry name" value="lasso_PadeA_fam"/>
    <property type="match status" value="1"/>
</dbReference>
<gene>
    <name evidence="2" type="ORF">ELQ35_06945</name>
</gene>
<accession>A0A3S0VE09</accession>
<dbReference type="RefSeq" id="WP_126864104.1">
    <property type="nucleotide sequence ID" value="NZ_JAUSTX010000001.1"/>
</dbReference>
<evidence type="ECO:0000313" key="3">
    <source>
        <dbReference type="Proteomes" id="UP000267430"/>
    </source>
</evidence>
<reference evidence="2 3" key="1">
    <citation type="submission" date="2018-12" db="EMBL/GenBank/DDBJ databases">
        <title>Bacillus chawlae sp. nov., Bacillus glennii sp. nov., and Bacillus saganii sp. nov. Isolated from the Vehicle Assembly Building at Kennedy Space Center where the Viking Spacecraft were Assembled.</title>
        <authorList>
            <person name="Seuylemezian A."/>
            <person name="Vaishampayan P."/>
        </authorList>
    </citation>
    <scope>NUCLEOTIDE SEQUENCE [LARGE SCALE GENOMIC DNA]</scope>
    <source>
        <strain evidence="2 3">L5</strain>
    </source>
</reference>
<dbReference type="InterPro" id="IPR049825">
    <property type="entry name" value="Lasso_PadeA-like"/>
</dbReference>
<comment type="caution">
    <text evidence="2">The sequence shown here is derived from an EMBL/GenBank/DDBJ whole genome shotgun (WGS) entry which is preliminary data.</text>
</comment>
<sequence>MKKEWQRPELEVLNIGMTMGGPGIRIPDDSQSDPDEMIHHS</sequence>
<evidence type="ECO:0000256" key="1">
    <source>
        <dbReference type="SAM" id="MobiDB-lite"/>
    </source>
</evidence>
<dbReference type="Proteomes" id="UP000267430">
    <property type="component" value="Unassembled WGS sequence"/>
</dbReference>
<proteinExistence type="predicted"/>
<dbReference type="AlphaFoldDB" id="A0A3S0VE09"/>
<keyword evidence="3" id="KW-1185">Reference proteome</keyword>
<feature type="region of interest" description="Disordered" evidence="1">
    <location>
        <begin position="17"/>
        <end position="41"/>
    </location>
</feature>
<evidence type="ECO:0000313" key="2">
    <source>
        <dbReference type="EMBL" id="RUQ30082.1"/>
    </source>
</evidence>
<protein>
    <submittedName>
        <fullName evidence="2">Paeninodin family lasso peptide</fullName>
    </submittedName>
</protein>
<dbReference type="EMBL" id="RYZZ01000007">
    <property type="protein sequence ID" value="RUQ30082.1"/>
    <property type="molecule type" value="Genomic_DNA"/>
</dbReference>